<dbReference type="PROSITE" id="PS50885">
    <property type="entry name" value="HAMP"/>
    <property type="match status" value="1"/>
</dbReference>
<evidence type="ECO:0000313" key="12">
    <source>
        <dbReference type="Proteomes" id="UP000538931"/>
    </source>
</evidence>
<dbReference type="Pfam" id="PF02518">
    <property type="entry name" value="HATPase_c"/>
    <property type="match status" value="1"/>
</dbReference>
<proteinExistence type="predicted"/>
<keyword evidence="8" id="KW-1133">Transmembrane helix</keyword>
<dbReference type="SUPFAM" id="SSF47384">
    <property type="entry name" value="Homodimeric domain of signal transducing histidine kinase"/>
    <property type="match status" value="1"/>
</dbReference>
<dbReference type="PRINTS" id="PR00344">
    <property type="entry name" value="BCTRLSENSOR"/>
</dbReference>
<keyword evidence="8" id="KW-0812">Transmembrane</keyword>
<organism evidence="11 12">
    <name type="scientific">Marinobacterium marinum</name>
    <dbReference type="NCBI Taxonomy" id="2756129"/>
    <lineage>
        <taxon>Bacteria</taxon>
        <taxon>Pseudomonadati</taxon>
        <taxon>Pseudomonadota</taxon>
        <taxon>Gammaproteobacteria</taxon>
        <taxon>Oceanospirillales</taxon>
        <taxon>Oceanospirillaceae</taxon>
        <taxon>Marinobacterium</taxon>
    </lineage>
</organism>
<feature type="domain" description="HAMP" evidence="10">
    <location>
        <begin position="194"/>
        <end position="246"/>
    </location>
</feature>
<dbReference type="InterPro" id="IPR005467">
    <property type="entry name" value="His_kinase_dom"/>
</dbReference>
<dbReference type="InterPro" id="IPR003660">
    <property type="entry name" value="HAMP_dom"/>
</dbReference>
<evidence type="ECO:0000256" key="2">
    <source>
        <dbReference type="ARBA" id="ARBA00004370"/>
    </source>
</evidence>
<name>A0A7W2AC34_9GAMM</name>
<keyword evidence="8" id="KW-0472">Membrane</keyword>
<dbReference type="GO" id="GO:0016036">
    <property type="term" value="P:cellular response to phosphate starvation"/>
    <property type="evidence" value="ECO:0007669"/>
    <property type="project" value="TreeGrafter"/>
</dbReference>
<comment type="subcellular location">
    <subcellularLocation>
        <location evidence="2">Membrane</location>
    </subcellularLocation>
</comment>
<evidence type="ECO:0000313" key="11">
    <source>
        <dbReference type="EMBL" id="MBA4501718.1"/>
    </source>
</evidence>
<dbReference type="PANTHER" id="PTHR45453:SF1">
    <property type="entry name" value="PHOSPHATE REGULON SENSOR PROTEIN PHOR"/>
    <property type="match status" value="1"/>
</dbReference>
<evidence type="ECO:0000256" key="6">
    <source>
        <dbReference type="ARBA" id="ARBA00022777"/>
    </source>
</evidence>
<dbReference type="InterPro" id="IPR003661">
    <property type="entry name" value="HisK_dim/P_dom"/>
</dbReference>
<keyword evidence="4" id="KW-0597">Phosphoprotein</keyword>
<feature type="domain" description="Histidine kinase" evidence="9">
    <location>
        <begin position="254"/>
        <end position="471"/>
    </location>
</feature>
<dbReference type="SMART" id="SM00388">
    <property type="entry name" value="HisKA"/>
    <property type="match status" value="1"/>
</dbReference>
<keyword evidence="5" id="KW-0808">Transferase</keyword>
<evidence type="ECO:0000256" key="3">
    <source>
        <dbReference type="ARBA" id="ARBA00012438"/>
    </source>
</evidence>
<dbReference type="InterPro" id="IPR004358">
    <property type="entry name" value="Sig_transdc_His_kin-like_C"/>
</dbReference>
<dbReference type="GO" id="GO:0000155">
    <property type="term" value="F:phosphorelay sensor kinase activity"/>
    <property type="evidence" value="ECO:0007669"/>
    <property type="project" value="InterPro"/>
</dbReference>
<protein>
    <recommendedName>
        <fullName evidence="3">histidine kinase</fullName>
        <ecNumber evidence="3">2.7.13.3</ecNumber>
    </recommendedName>
</protein>
<dbReference type="InterPro" id="IPR050351">
    <property type="entry name" value="BphY/WalK/GraS-like"/>
</dbReference>
<dbReference type="PROSITE" id="PS50109">
    <property type="entry name" value="HIS_KIN"/>
    <property type="match status" value="1"/>
</dbReference>
<dbReference type="InterPro" id="IPR036890">
    <property type="entry name" value="HATPase_C_sf"/>
</dbReference>
<comment type="caution">
    <text evidence="11">The sequence shown here is derived from an EMBL/GenBank/DDBJ whole genome shotgun (WGS) entry which is preliminary data.</text>
</comment>
<dbReference type="SMART" id="SM00387">
    <property type="entry name" value="HATPase_c"/>
    <property type="match status" value="1"/>
</dbReference>
<evidence type="ECO:0000259" key="9">
    <source>
        <dbReference type="PROSITE" id="PS50109"/>
    </source>
</evidence>
<keyword evidence="12" id="KW-1185">Reference proteome</keyword>
<dbReference type="SUPFAM" id="SSF55874">
    <property type="entry name" value="ATPase domain of HSP90 chaperone/DNA topoisomerase II/histidine kinase"/>
    <property type="match status" value="1"/>
</dbReference>
<dbReference type="PANTHER" id="PTHR45453">
    <property type="entry name" value="PHOSPHATE REGULON SENSOR PROTEIN PHOR"/>
    <property type="match status" value="1"/>
</dbReference>
<dbReference type="Pfam" id="PF00672">
    <property type="entry name" value="HAMP"/>
    <property type="match status" value="1"/>
</dbReference>
<dbReference type="AlphaFoldDB" id="A0A7W2AC34"/>
<dbReference type="InterPro" id="IPR003594">
    <property type="entry name" value="HATPase_dom"/>
</dbReference>
<dbReference type="RefSeq" id="WP_181737854.1">
    <property type="nucleotide sequence ID" value="NZ_JACEMT010000040.1"/>
</dbReference>
<keyword evidence="6" id="KW-0418">Kinase</keyword>
<dbReference type="Pfam" id="PF00512">
    <property type="entry name" value="HisKA"/>
    <property type="match status" value="1"/>
</dbReference>
<dbReference type="EMBL" id="JACEMT010000040">
    <property type="protein sequence ID" value="MBA4501718.1"/>
    <property type="molecule type" value="Genomic_DNA"/>
</dbReference>
<dbReference type="Proteomes" id="UP000538931">
    <property type="component" value="Unassembled WGS sequence"/>
</dbReference>
<gene>
    <name evidence="11" type="ORF">H1S06_05005</name>
</gene>
<evidence type="ECO:0000256" key="4">
    <source>
        <dbReference type="ARBA" id="ARBA00022553"/>
    </source>
</evidence>
<dbReference type="GO" id="GO:0005886">
    <property type="term" value="C:plasma membrane"/>
    <property type="evidence" value="ECO:0007669"/>
    <property type="project" value="TreeGrafter"/>
</dbReference>
<evidence type="ECO:0000256" key="8">
    <source>
        <dbReference type="SAM" id="Phobius"/>
    </source>
</evidence>
<evidence type="ECO:0000256" key="5">
    <source>
        <dbReference type="ARBA" id="ARBA00022679"/>
    </source>
</evidence>
<evidence type="ECO:0000256" key="7">
    <source>
        <dbReference type="ARBA" id="ARBA00023012"/>
    </source>
</evidence>
<evidence type="ECO:0000259" key="10">
    <source>
        <dbReference type="PROSITE" id="PS50885"/>
    </source>
</evidence>
<reference evidence="11 12" key="1">
    <citation type="submission" date="2020-07" db="EMBL/GenBank/DDBJ databases">
        <title>Bacterium isolated from marien macroalgae.</title>
        <authorList>
            <person name="Zhu K."/>
            <person name="Lu D."/>
            <person name="Du Z."/>
        </authorList>
    </citation>
    <scope>NUCLEOTIDE SEQUENCE [LARGE SCALE GENOMIC DNA]</scope>
    <source>
        <strain evidence="11 12">3-1745</strain>
    </source>
</reference>
<dbReference type="Gene3D" id="3.30.565.10">
    <property type="entry name" value="Histidine kinase-like ATPase, C-terminal domain"/>
    <property type="match status" value="1"/>
</dbReference>
<dbReference type="Gene3D" id="1.10.287.130">
    <property type="match status" value="1"/>
</dbReference>
<evidence type="ECO:0000256" key="1">
    <source>
        <dbReference type="ARBA" id="ARBA00000085"/>
    </source>
</evidence>
<dbReference type="GO" id="GO:0004721">
    <property type="term" value="F:phosphoprotein phosphatase activity"/>
    <property type="evidence" value="ECO:0007669"/>
    <property type="project" value="TreeGrafter"/>
</dbReference>
<feature type="transmembrane region" description="Helical" evidence="8">
    <location>
        <begin position="175"/>
        <end position="196"/>
    </location>
</feature>
<comment type="catalytic activity">
    <reaction evidence="1">
        <text>ATP + protein L-histidine = ADP + protein N-phospho-L-histidine.</text>
        <dbReference type="EC" id="2.7.13.3"/>
    </reaction>
</comment>
<dbReference type="EC" id="2.7.13.3" evidence="3"/>
<keyword evidence="7" id="KW-0902">Two-component regulatory system</keyword>
<sequence>MIRFKWHTHSLKQLVLLAFFLAAIPLAILIFQSGNALVDQSDRARMLAREMLQSSQQTEELRTLAEDITRSARQYEIVKRSELRDRLTHQLQNYRTLLQQLQLPTRLTDSAAKLKTLLDNIQLQSDQDTAPRFEPADLDALITATQSLIHATDQAFNSRLSELEQQVKAEQQRTVWQASALILASTILILFFSARINRPVQHLIKHIRALGEGERTPSPYLSGPLELVQVNEQLNWLADRLSGLEEDKARFLRHISHELKTPLTTLREGADILSEELAGPLTQNQQEIVHLLQQNSITLQELIEQLLDYNRLQQPHRLQKETVALPSLLERIITPFKLQIEQKQLQLKLELNNIDGWITDSHMLQRILTNLISNAVHYSNQGGVICITTSQTGSVLELEVANTGPQIPDADLPQLFEPFYQGKNRRRGPLKGSGIGLSIAAQASSALNAKLLVSRNSDGWVAFSLFLPSLEH</sequence>
<accession>A0A7W2AC34</accession>
<dbReference type="Gene3D" id="6.10.340.10">
    <property type="match status" value="1"/>
</dbReference>
<dbReference type="InterPro" id="IPR036097">
    <property type="entry name" value="HisK_dim/P_sf"/>
</dbReference>
<dbReference type="CDD" id="cd00082">
    <property type="entry name" value="HisKA"/>
    <property type="match status" value="1"/>
</dbReference>